<dbReference type="PRINTS" id="PR00039">
    <property type="entry name" value="HTHLYSR"/>
</dbReference>
<dbReference type="CDD" id="cd05466">
    <property type="entry name" value="PBP2_LTTR_substrate"/>
    <property type="match status" value="1"/>
</dbReference>
<dbReference type="GO" id="GO:0003700">
    <property type="term" value="F:DNA-binding transcription factor activity"/>
    <property type="evidence" value="ECO:0007669"/>
    <property type="project" value="InterPro"/>
</dbReference>
<name>A0A133L0B8_HEYCO</name>
<accession>A0A133L0B8</accession>
<organism evidence="6 7">
    <name type="scientific">Heyndrickxia coagulans</name>
    <name type="common">Weizmannia coagulans</name>
    <dbReference type="NCBI Taxonomy" id="1398"/>
    <lineage>
        <taxon>Bacteria</taxon>
        <taxon>Bacillati</taxon>
        <taxon>Bacillota</taxon>
        <taxon>Bacilli</taxon>
        <taxon>Bacillales</taxon>
        <taxon>Bacillaceae</taxon>
        <taxon>Heyndrickxia</taxon>
    </lineage>
</organism>
<dbReference type="GO" id="GO:0003677">
    <property type="term" value="F:DNA binding"/>
    <property type="evidence" value="ECO:0007669"/>
    <property type="project" value="UniProtKB-KW"/>
</dbReference>
<comment type="similarity">
    <text evidence="1">Belongs to the LysR transcriptional regulatory family.</text>
</comment>
<dbReference type="SUPFAM" id="SSF53850">
    <property type="entry name" value="Periplasmic binding protein-like II"/>
    <property type="match status" value="1"/>
</dbReference>
<evidence type="ECO:0000256" key="1">
    <source>
        <dbReference type="ARBA" id="ARBA00009437"/>
    </source>
</evidence>
<keyword evidence="2" id="KW-0805">Transcription regulation</keyword>
<dbReference type="Pfam" id="PF00126">
    <property type="entry name" value="HTH_1"/>
    <property type="match status" value="1"/>
</dbReference>
<keyword evidence="3" id="KW-0238">DNA-binding</keyword>
<keyword evidence="4" id="KW-0804">Transcription</keyword>
<dbReference type="Gene3D" id="3.40.190.290">
    <property type="match status" value="1"/>
</dbReference>
<reference evidence="7" key="1">
    <citation type="submission" date="2016-01" db="EMBL/GenBank/DDBJ databases">
        <authorList>
            <person name="Mitreva M."/>
            <person name="Pepin K.H."/>
            <person name="Mihindukulasuriya K.A."/>
            <person name="Fulton R."/>
            <person name="Fronick C."/>
            <person name="O'Laughlin M."/>
            <person name="Miner T."/>
            <person name="Herter B."/>
            <person name="Rosa B.A."/>
            <person name="Cordes M."/>
            <person name="Tomlinson C."/>
            <person name="Wollam A."/>
            <person name="Palsikar V.B."/>
            <person name="Mardis E.R."/>
            <person name="Wilson R.K."/>
        </authorList>
    </citation>
    <scope>NUCLEOTIDE SEQUENCE [LARGE SCALE GENOMIC DNA]</scope>
    <source>
        <strain evidence="7">GED7749B</strain>
    </source>
</reference>
<dbReference type="GO" id="GO:0032993">
    <property type="term" value="C:protein-DNA complex"/>
    <property type="evidence" value="ECO:0007669"/>
    <property type="project" value="TreeGrafter"/>
</dbReference>
<protein>
    <submittedName>
        <fullName evidence="6">Transcriptional regulator, LysR family</fullName>
    </submittedName>
</protein>
<feature type="domain" description="HTH lysR-type" evidence="5">
    <location>
        <begin position="1"/>
        <end position="58"/>
    </location>
</feature>
<proteinExistence type="inferred from homology"/>
<dbReference type="EMBL" id="LRPN01000019">
    <property type="protein sequence ID" value="KWZ85218.1"/>
    <property type="molecule type" value="Genomic_DNA"/>
</dbReference>
<gene>
    <name evidence="6" type="ORF">HMPREF3213_00556</name>
</gene>
<dbReference type="Gene3D" id="1.10.10.10">
    <property type="entry name" value="Winged helix-like DNA-binding domain superfamily/Winged helix DNA-binding domain"/>
    <property type="match status" value="1"/>
</dbReference>
<dbReference type="Pfam" id="PF03466">
    <property type="entry name" value="LysR_substrate"/>
    <property type="match status" value="1"/>
</dbReference>
<evidence type="ECO:0000313" key="7">
    <source>
        <dbReference type="Proteomes" id="UP000070376"/>
    </source>
</evidence>
<dbReference type="Proteomes" id="UP000070376">
    <property type="component" value="Unassembled WGS sequence"/>
</dbReference>
<dbReference type="PATRIC" id="fig|1398.22.peg.552"/>
<comment type="caution">
    <text evidence="6">The sequence shown here is derived from an EMBL/GenBank/DDBJ whole genome shotgun (WGS) entry which is preliminary data.</text>
</comment>
<dbReference type="RefSeq" id="WP_035190363.1">
    <property type="nucleotide sequence ID" value="NZ_KQ955801.1"/>
</dbReference>
<dbReference type="PANTHER" id="PTHR30346">
    <property type="entry name" value="TRANSCRIPTIONAL DUAL REGULATOR HCAR-RELATED"/>
    <property type="match status" value="1"/>
</dbReference>
<dbReference type="AlphaFoldDB" id="A0A133L0B8"/>
<dbReference type="PROSITE" id="PS50931">
    <property type="entry name" value="HTH_LYSR"/>
    <property type="match status" value="1"/>
</dbReference>
<dbReference type="InterPro" id="IPR005119">
    <property type="entry name" value="LysR_subst-bd"/>
</dbReference>
<dbReference type="InterPro" id="IPR036390">
    <property type="entry name" value="WH_DNA-bd_sf"/>
</dbReference>
<evidence type="ECO:0000256" key="4">
    <source>
        <dbReference type="ARBA" id="ARBA00023163"/>
    </source>
</evidence>
<evidence type="ECO:0000256" key="3">
    <source>
        <dbReference type="ARBA" id="ARBA00023125"/>
    </source>
</evidence>
<evidence type="ECO:0000259" key="5">
    <source>
        <dbReference type="PROSITE" id="PS50931"/>
    </source>
</evidence>
<dbReference type="InterPro" id="IPR000847">
    <property type="entry name" value="LysR_HTH_N"/>
</dbReference>
<dbReference type="PANTHER" id="PTHR30346:SF28">
    <property type="entry name" value="HTH-TYPE TRANSCRIPTIONAL REGULATOR CYNR"/>
    <property type="match status" value="1"/>
</dbReference>
<evidence type="ECO:0000256" key="2">
    <source>
        <dbReference type="ARBA" id="ARBA00023015"/>
    </source>
</evidence>
<evidence type="ECO:0000313" key="6">
    <source>
        <dbReference type="EMBL" id="KWZ85218.1"/>
    </source>
</evidence>
<sequence>MNLKQLEYIITIAEEKNITRAAEKLYITQSALNQQLLKIEKELETPLFIRSKRNWQITKVGEIYIENAKKILRIKKDAYNQINDLLERKKGRMKIGLTLERGPEMFSAIYPVFYKKYPHVKIESFEMSVKEQQREISEGNLDIGFLTLQDSQKKADEHIHICSEEIILAVPKSHPLARFGGKVGERLPKIGLVEFSNSLFAIMQQGSTLREIYDKIVIEENTCPDILLETRSCHNLFQMVAEGICCSVIPISYTRNTPDVVYFSIQQEPFWEICASYKKDTYLNHAARELIKIASQYWKDKLKPFHLK</sequence>
<dbReference type="SUPFAM" id="SSF46785">
    <property type="entry name" value="Winged helix' DNA-binding domain"/>
    <property type="match status" value="1"/>
</dbReference>
<dbReference type="InterPro" id="IPR036388">
    <property type="entry name" value="WH-like_DNA-bd_sf"/>
</dbReference>
<dbReference type="FunFam" id="1.10.10.10:FF:000001">
    <property type="entry name" value="LysR family transcriptional regulator"/>
    <property type="match status" value="1"/>
</dbReference>